<gene>
    <name evidence="1" type="ORF">HHSLTHF2_23880</name>
</gene>
<proteinExistence type="predicted"/>
<protein>
    <submittedName>
        <fullName evidence="1">Uncharacterized protein</fullName>
    </submittedName>
</protein>
<name>A0A6F8U4L0_9GAMM</name>
<dbReference type="Proteomes" id="UP000502259">
    <property type="component" value="Chromosome"/>
</dbReference>
<evidence type="ECO:0000313" key="2">
    <source>
        <dbReference type="Proteomes" id="UP000502259"/>
    </source>
</evidence>
<reference evidence="1 2" key="1">
    <citation type="submission" date="2020-03" db="EMBL/GenBank/DDBJ databases">
        <title>Complete Genome Sequence of Halomonas hydrothermalis Strain Slthf2, Halophilic Bacterium Isolated from Deep-Sea Hydrothermal-Vent Environments.</title>
        <authorList>
            <person name="Takeyama N."/>
            <person name="Huang M."/>
            <person name="Sato K."/>
            <person name="Galipon J."/>
            <person name="Arakawa K."/>
        </authorList>
    </citation>
    <scope>NUCLEOTIDE SEQUENCE [LARGE SCALE GENOMIC DNA]</scope>
    <source>
        <strain evidence="1 2">Slthf2</strain>
    </source>
</reference>
<evidence type="ECO:0000313" key="1">
    <source>
        <dbReference type="EMBL" id="BCB08498.1"/>
    </source>
</evidence>
<keyword evidence="2" id="KW-1185">Reference proteome</keyword>
<sequence>MTPSTKAIIKQLKNSTKKQQVIMKKCYLTLMLFYVDKQLQMEEGKETAMTKVFFKGI</sequence>
<organism evidence="1 2">
    <name type="scientific">Halomonas hydrothermalis</name>
    <dbReference type="NCBI Taxonomy" id="115561"/>
    <lineage>
        <taxon>Bacteria</taxon>
        <taxon>Pseudomonadati</taxon>
        <taxon>Pseudomonadota</taxon>
        <taxon>Gammaproteobacteria</taxon>
        <taxon>Oceanospirillales</taxon>
        <taxon>Halomonadaceae</taxon>
        <taxon>Halomonas</taxon>
    </lineage>
</organism>
<dbReference type="AlphaFoldDB" id="A0A6F8U4L0"/>
<accession>A0A6F8U4L0</accession>
<dbReference type="EMBL" id="AP022843">
    <property type="protein sequence ID" value="BCB08498.1"/>
    <property type="molecule type" value="Genomic_DNA"/>
</dbReference>